<organism evidence="7 10">
    <name type="scientific">Myxococcus virescens</name>
    <dbReference type="NCBI Taxonomy" id="83456"/>
    <lineage>
        <taxon>Bacteria</taxon>
        <taxon>Pseudomonadati</taxon>
        <taxon>Myxococcota</taxon>
        <taxon>Myxococcia</taxon>
        <taxon>Myxococcales</taxon>
        <taxon>Cystobacterineae</taxon>
        <taxon>Myxococcaceae</taxon>
        <taxon>Myxococcus</taxon>
    </lineage>
</organism>
<proteinExistence type="predicted"/>
<dbReference type="RefSeq" id="WP_090489320.1">
    <property type="nucleotide sequence ID" value="NZ_BJVY01000006.1"/>
</dbReference>
<feature type="domain" description="Protein kinase" evidence="6">
    <location>
        <begin position="6"/>
        <end position="280"/>
    </location>
</feature>
<dbReference type="SUPFAM" id="SSF56112">
    <property type="entry name" value="Protein kinase-like (PK-like)"/>
    <property type="match status" value="1"/>
</dbReference>
<dbReference type="CDD" id="cd14014">
    <property type="entry name" value="STKc_PknB_like"/>
    <property type="match status" value="1"/>
</dbReference>
<dbReference type="Pfam" id="PF00069">
    <property type="entry name" value="Pkinase"/>
    <property type="match status" value="1"/>
</dbReference>
<protein>
    <submittedName>
        <fullName evidence="8">Serine/threonine protein kinase</fullName>
    </submittedName>
</protein>
<dbReference type="Gene3D" id="1.10.510.10">
    <property type="entry name" value="Transferase(Phosphotransferase) domain 1"/>
    <property type="match status" value="1"/>
</dbReference>
<dbReference type="Proteomes" id="UP000198717">
    <property type="component" value="Unassembled WGS sequence"/>
</dbReference>
<dbReference type="EMBL" id="FNAJ01000003">
    <property type="protein sequence ID" value="SDD92926.1"/>
    <property type="molecule type" value="Genomic_DNA"/>
</dbReference>
<sequence>MQIGKYQLVRKLASGGMAEVFLAKAAGPRGFEKTLVLKRILPHLAEDAAFVEMFLGEARLAAQLEHPNIVQIFDFGEAEGSFFLAMEFIDGPNLRKLVKRAAEEALPPAFCAKVVAAAAEGLAYAHEFRDVETGEPLGLIHRDVSPDNILVSRQGAVKVVDFGIAKVAGQGHRTLTGVVKGKVAYMPPEQLQAKAMDRRVDVYALGVVLYELLTGKRPFDATTDVSVMQAILFEPFIPVVQRRPDVPVALQQVLDKALAKDRDRRYADCRALQDDLERFVLSTGEPVGAYQIAQRIAQWVPEVAAAPAMTPSKGGSKGAVASQAKSDARSASMVSPPVDSTSPTTPMPRSLVAPVEVPADPTSPTTPMPIAIGGVVQALEPRASPQQDTLQSYPVVVKTPALRADASARGTSRPRAQSRASGAKVQVPHARDDDAVAMAAASSPPPGGASSAPTTPEDADDAVHTRSTEYTATVPSGRSGGRIAVIVGAVVALVVGGAVTVMRGDDSEVSPVRVNPPPLTQLPSEPVAPSQGGRNVPQVKPSVDVKASAQDSSDRAQAEPQVSVDVPVAPQEPRVARDATTPEAGPPTVKDAPPENGGAAAKEGSAVVAKREPAKASGEPVPNPSRARERAPTQKVAPVAKGRLEFRIRPYAVVSLDGKVLGQTPFAAVEVSEGRHTVRLVNKELGKDVTRTVEVKAGQPNVFKLNLEAE</sequence>
<dbReference type="InterPro" id="IPR011009">
    <property type="entry name" value="Kinase-like_dom_sf"/>
</dbReference>
<evidence type="ECO:0000256" key="5">
    <source>
        <dbReference type="SAM" id="MobiDB-lite"/>
    </source>
</evidence>
<keyword evidence="4" id="KW-0067">ATP-binding</keyword>
<dbReference type="GO" id="GO:0004674">
    <property type="term" value="F:protein serine/threonine kinase activity"/>
    <property type="evidence" value="ECO:0007669"/>
    <property type="project" value="UniProtKB-KW"/>
</dbReference>
<keyword evidence="1" id="KW-0808">Transferase</keyword>
<keyword evidence="8" id="KW-0723">Serine/threonine-protein kinase</keyword>
<comment type="caution">
    <text evidence="7">The sequence shown here is derived from an EMBL/GenBank/DDBJ whole genome shotgun (WGS) entry which is preliminary data.</text>
</comment>
<evidence type="ECO:0000313" key="10">
    <source>
        <dbReference type="Proteomes" id="UP000321224"/>
    </source>
</evidence>
<name>A0A511H8D2_9BACT</name>
<evidence type="ECO:0000256" key="1">
    <source>
        <dbReference type="ARBA" id="ARBA00022679"/>
    </source>
</evidence>
<dbReference type="Pfam" id="PF08308">
    <property type="entry name" value="PEGA"/>
    <property type="match status" value="1"/>
</dbReference>
<evidence type="ECO:0000313" key="9">
    <source>
        <dbReference type="Proteomes" id="UP000198717"/>
    </source>
</evidence>
<dbReference type="PROSITE" id="PS50011">
    <property type="entry name" value="PROTEIN_KINASE_DOM"/>
    <property type="match status" value="1"/>
</dbReference>
<dbReference type="PANTHER" id="PTHR43289">
    <property type="entry name" value="MITOGEN-ACTIVATED PROTEIN KINASE KINASE KINASE 20-RELATED"/>
    <property type="match status" value="1"/>
</dbReference>
<evidence type="ECO:0000256" key="4">
    <source>
        <dbReference type="ARBA" id="ARBA00022840"/>
    </source>
</evidence>
<accession>A0A511H8D2</accession>
<dbReference type="InterPro" id="IPR013229">
    <property type="entry name" value="PEGA"/>
</dbReference>
<gene>
    <name evidence="7" type="ORF">MVI01_15820</name>
    <name evidence="8" type="ORF">SAMN04488504_103283</name>
</gene>
<feature type="compositionally biased region" description="Low complexity" evidence="5">
    <location>
        <begin position="332"/>
        <end position="348"/>
    </location>
</feature>
<dbReference type="EMBL" id="BJVY01000006">
    <property type="protein sequence ID" value="GEL69798.1"/>
    <property type="molecule type" value="Genomic_DNA"/>
</dbReference>
<evidence type="ECO:0000256" key="2">
    <source>
        <dbReference type="ARBA" id="ARBA00022741"/>
    </source>
</evidence>
<dbReference type="InterPro" id="IPR000719">
    <property type="entry name" value="Prot_kinase_dom"/>
</dbReference>
<feature type="region of interest" description="Disordered" evidence="5">
    <location>
        <begin position="404"/>
        <end position="478"/>
    </location>
</feature>
<evidence type="ECO:0000313" key="8">
    <source>
        <dbReference type="EMBL" id="SDD92926.1"/>
    </source>
</evidence>
<evidence type="ECO:0000313" key="7">
    <source>
        <dbReference type="EMBL" id="GEL69798.1"/>
    </source>
</evidence>
<evidence type="ECO:0000259" key="6">
    <source>
        <dbReference type="PROSITE" id="PS50011"/>
    </source>
</evidence>
<dbReference type="InterPro" id="IPR008266">
    <property type="entry name" value="Tyr_kinase_AS"/>
</dbReference>
<dbReference type="PANTHER" id="PTHR43289:SF6">
    <property type="entry name" value="SERINE_THREONINE-PROTEIN KINASE NEKL-3"/>
    <property type="match status" value="1"/>
</dbReference>
<dbReference type="GO" id="GO:0005524">
    <property type="term" value="F:ATP binding"/>
    <property type="evidence" value="ECO:0007669"/>
    <property type="project" value="UniProtKB-KW"/>
</dbReference>
<keyword evidence="9" id="KW-1185">Reference proteome</keyword>
<dbReference type="PROSITE" id="PS00109">
    <property type="entry name" value="PROTEIN_KINASE_TYR"/>
    <property type="match status" value="1"/>
</dbReference>
<feature type="region of interest" description="Disordered" evidence="5">
    <location>
        <begin position="507"/>
        <end position="634"/>
    </location>
</feature>
<dbReference type="AlphaFoldDB" id="A0A511H8D2"/>
<keyword evidence="3 8" id="KW-0418">Kinase</keyword>
<reference evidence="8 9" key="1">
    <citation type="submission" date="2016-10" db="EMBL/GenBank/DDBJ databases">
        <authorList>
            <person name="Varghese N."/>
            <person name="Submissions S."/>
        </authorList>
    </citation>
    <scope>NUCLEOTIDE SEQUENCE [LARGE SCALE GENOMIC DNA]</scope>
    <source>
        <strain evidence="8 9">DSM 2260</strain>
    </source>
</reference>
<dbReference type="Gene3D" id="3.30.200.20">
    <property type="entry name" value="Phosphorylase Kinase, domain 1"/>
    <property type="match status" value="1"/>
</dbReference>
<keyword evidence="2" id="KW-0547">Nucleotide-binding</keyword>
<feature type="region of interest" description="Disordered" evidence="5">
    <location>
        <begin position="308"/>
        <end position="370"/>
    </location>
</feature>
<evidence type="ECO:0000256" key="3">
    <source>
        <dbReference type="ARBA" id="ARBA00022777"/>
    </source>
</evidence>
<reference evidence="7 10" key="2">
    <citation type="submission" date="2019-07" db="EMBL/GenBank/DDBJ databases">
        <title>Whole genome shotgun sequence of Myxococcus virescens NBRC 100334.</title>
        <authorList>
            <person name="Hosoyama A."/>
            <person name="Uohara A."/>
            <person name="Ohji S."/>
            <person name="Ichikawa N."/>
        </authorList>
    </citation>
    <scope>NUCLEOTIDE SEQUENCE [LARGE SCALE GENOMIC DNA]</scope>
    <source>
        <strain evidence="7 10">NBRC 100334</strain>
    </source>
</reference>
<dbReference type="Proteomes" id="UP000321224">
    <property type="component" value="Unassembled WGS sequence"/>
</dbReference>